<proteinExistence type="predicted"/>
<dbReference type="Proteomes" id="UP000218209">
    <property type="component" value="Unassembled WGS sequence"/>
</dbReference>
<sequence length="118" mass="12203">MSGATAAPGGKRRPRRALTPPSSRPRSHPPTPPPTPPTPSRWTVRNSARLTAGGNAVVRSDTSSPSTTIVPDVVCGWYSPAAHTRDTPVTMAAPPVALTRRSPTAMAAAATSRSLVTT</sequence>
<evidence type="ECO:0000256" key="1">
    <source>
        <dbReference type="SAM" id="MobiDB-lite"/>
    </source>
</evidence>
<organism evidence="2 3">
    <name type="scientific">Porphyra umbilicalis</name>
    <name type="common">Purple laver</name>
    <name type="synonym">Red alga</name>
    <dbReference type="NCBI Taxonomy" id="2786"/>
    <lineage>
        <taxon>Eukaryota</taxon>
        <taxon>Rhodophyta</taxon>
        <taxon>Bangiophyceae</taxon>
        <taxon>Bangiales</taxon>
        <taxon>Bangiaceae</taxon>
        <taxon>Porphyra</taxon>
    </lineage>
</organism>
<protein>
    <submittedName>
        <fullName evidence="2">Uncharacterized protein</fullName>
    </submittedName>
</protein>
<reference evidence="2 3" key="1">
    <citation type="submission" date="2017-03" db="EMBL/GenBank/DDBJ databases">
        <title>WGS assembly of Porphyra umbilicalis.</title>
        <authorList>
            <person name="Brawley S.H."/>
            <person name="Blouin N.A."/>
            <person name="Ficko-Blean E."/>
            <person name="Wheeler G.L."/>
            <person name="Lohr M."/>
            <person name="Goodson H.V."/>
            <person name="Jenkins J.W."/>
            <person name="Blaby-Haas C.E."/>
            <person name="Helliwell K.E."/>
            <person name="Chan C."/>
            <person name="Marriage T."/>
            <person name="Bhattacharya D."/>
            <person name="Klein A.S."/>
            <person name="Badis Y."/>
            <person name="Brodie J."/>
            <person name="Cao Y."/>
            <person name="Collen J."/>
            <person name="Dittami S.M."/>
            <person name="Gachon C.M."/>
            <person name="Green B.R."/>
            <person name="Karpowicz S."/>
            <person name="Kim J.W."/>
            <person name="Kudahl U."/>
            <person name="Lin S."/>
            <person name="Michel G."/>
            <person name="Mittag M."/>
            <person name="Olson B.J."/>
            <person name="Pangilinan J."/>
            <person name="Peng Y."/>
            <person name="Qiu H."/>
            <person name="Shu S."/>
            <person name="Singer J.T."/>
            <person name="Smith A.G."/>
            <person name="Sprecher B.N."/>
            <person name="Wagner V."/>
            <person name="Wang W."/>
            <person name="Wang Z.-Y."/>
            <person name="Yan J."/>
            <person name="Yarish C."/>
            <person name="Zoeuner-Riek S."/>
            <person name="Zhuang Y."/>
            <person name="Zou Y."/>
            <person name="Lindquist E.A."/>
            <person name="Grimwood J."/>
            <person name="Barry K."/>
            <person name="Rokhsar D.S."/>
            <person name="Schmutz J."/>
            <person name="Stiller J.W."/>
            <person name="Grossman A.R."/>
            <person name="Prochnik S.E."/>
        </authorList>
    </citation>
    <scope>NUCLEOTIDE SEQUENCE [LARGE SCALE GENOMIC DNA]</scope>
    <source>
        <strain evidence="2">4086291</strain>
    </source>
</reference>
<accession>A0A1X6PFF4</accession>
<evidence type="ECO:0000313" key="2">
    <source>
        <dbReference type="EMBL" id="OSX79587.1"/>
    </source>
</evidence>
<keyword evidence="3" id="KW-1185">Reference proteome</keyword>
<dbReference type="EMBL" id="KV918788">
    <property type="protein sequence ID" value="OSX79587.1"/>
    <property type="molecule type" value="Genomic_DNA"/>
</dbReference>
<name>A0A1X6PFF4_PORUM</name>
<feature type="region of interest" description="Disordered" evidence="1">
    <location>
        <begin position="1"/>
        <end position="43"/>
    </location>
</feature>
<gene>
    <name evidence="2" type="ORF">BU14_0074s0018</name>
</gene>
<dbReference type="AlphaFoldDB" id="A0A1X6PFF4"/>
<feature type="compositionally biased region" description="Pro residues" evidence="1">
    <location>
        <begin position="28"/>
        <end position="39"/>
    </location>
</feature>
<evidence type="ECO:0000313" key="3">
    <source>
        <dbReference type="Proteomes" id="UP000218209"/>
    </source>
</evidence>